<feature type="domain" description="DUF4780" evidence="2">
    <location>
        <begin position="141"/>
        <end position="311"/>
    </location>
</feature>
<evidence type="ECO:0000259" key="2">
    <source>
        <dbReference type="Pfam" id="PF16012"/>
    </source>
</evidence>
<dbReference type="InterPro" id="IPR031961">
    <property type="entry name" value="DUF4780"/>
</dbReference>
<dbReference type="EMBL" id="CADCXV010000769">
    <property type="protein sequence ID" value="CAB0035048.1"/>
    <property type="molecule type" value="Genomic_DNA"/>
</dbReference>
<protein>
    <recommendedName>
        <fullName evidence="2">DUF4780 domain-containing protein</fullName>
    </recommendedName>
</protein>
<dbReference type="AlphaFoldDB" id="A0A6H5IDM3"/>
<organism evidence="3 4">
    <name type="scientific">Trichogramma brassicae</name>
    <dbReference type="NCBI Taxonomy" id="86971"/>
    <lineage>
        <taxon>Eukaryota</taxon>
        <taxon>Metazoa</taxon>
        <taxon>Ecdysozoa</taxon>
        <taxon>Arthropoda</taxon>
        <taxon>Hexapoda</taxon>
        <taxon>Insecta</taxon>
        <taxon>Pterygota</taxon>
        <taxon>Neoptera</taxon>
        <taxon>Endopterygota</taxon>
        <taxon>Hymenoptera</taxon>
        <taxon>Apocrita</taxon>
        <taxon>Proctotrupomorpha</taxon>
        <taxon>Chalcidoidea</taxon>
        <taxon>Trichogrammatidae</taxon>
        <taxon>Trichogramma</taxon>
    </lineage>
</organism>
<dbReference type="OrthoDB" id="7701458at2759"/>
<reference evidence="3 4" key="1">
    <citation type="submission" date="2020-02" db="EMBL/GenBank/DDBJ databases">
        <authorList>
            <person name="Ferguson B K."/>
        </authorList>
    </citation>
    <scope>NUCLEOTIDE SEQUENCE [LARGE SCALE GENOMIC DNA]</scope>
</reference>
<sequence>MNRYLWTRWRQRGQRPRLGHRSPRYRPRRGRWCQEGEAAASLRSGTLADGSETLGGLVKRPQARLCPRAKNEPNLWTRWRQRGPKAPVWAPRSQANAGWEGTLVPRGQKRRKGSGDTPPVGAPVSRRRCTDEGISAARVVDPLTRAVVADNYPDDPITRTQWLLLQEAVMGEMDRIAGQSLPEFGEPLFRRGAVIVVAKNVFSRDWMEGIVPKLSPWEEAKLKVVSLEVLKKPHKAVITVPGRLDSKSIFQRIERLCLGLGTEQWRVYSEVPTKEGQDPITTLVLGLPESSVRKLRERDFTIAWGLGRVRVKVDDKDTDPSETTDKTE</sequence>
<dbReference type="Pfam" id="PF16012">
    <property type="entry name" value="DUF4780"/>
    <property type="match status" value="1"/>
</dbReference>
<dbReference type="Proteomes" id="UP000479190">
    <property type="component" value="Unassembled WGS sequence"/>
</dbReference>
<feature type="region of interest" description="Disordered" evidence="1">
    <location>
        <begin position="97"/>
        <end position="127"/>
    </location>
</feature>
<keyword evidence="4" id="KW-1185">Reference proteome</keyword>
<name>A0A6H5IDM3_9HYME</name>
<proteinExistence type="predicted"/>
<accession>A0A6H5IDM3</accession>
<evidence type="ECO:0000256" key="1">
    <source>
        <dbReference type="SAM" id="MobiDB-lite"/>
    </source>
</evidence>
<evidence type="ECO:0000313" key="3">
    <source>
        <dbReference type="EMBL" id="CAB0035048.1"/>
    </source>
</evidence>
<evidence type="ECO:0000313" key="4">
    <source>
        <dbReference type="Proteomes" id="UP000479190"/>
    </source>
</evidence>
<gene>
    <name evidence="3" type="ORF">TBRA_LOCUS6946</name>
</gene>